<name>A0A7S4UWK4_9DINO</name>
<dbReference type="PANTHER" id="PTHR36649">
    <property type="entry name" value="UBIQUITIN-LIKE DOMAIN-CONTAINING PROTEIN"/>
    <property type="match status" value="1"/>
</dbReference>
<organism evidence="2">
    <name type="scientific">Alexandrium monilatum</name>
    <dbReference type="NCBI Taxonomy" id="311494"/>
    <lineage>
        <taxon>Eukaryota</taxon>
        <taxon>Sar</taxon>
        <taxon>Alveolata</taxon>
        <taxon>Dinophyceae</taxon>
        <taxon>Gonyaulacales</taxon>
        <taxon>Pyrocystaceae</taxon>
        <taxon>Alexandrium</taxon>
    </lineage>
</organism>
<protein>
    <recommendedName>
        <fullName evidence="3">PARP catalytic domain-containing protein</fullName>
    </recommendedName>
</protein>
<feature type="region of interest" description="Disordered" evidence="1">
    <location>
        <begin position="1"/>
        <end position="20"/>
    </location>
</feature>
<dbReference type="SUPFAM" id="SSF56399">
    <property type="entry name" value="ADP-ribosylation"/>
    <property type="match status" value="1"/>
</dbReference>
<gene>
    <name evidence="2" type="ORF">AMON00008_LOCUS2407</name>
</gene>
<evidence type="ECO:0000313" key="2">
    <source>
        <dbReference type="EMBL" id="CAE4562788.1"/>
    </source>
</evidence>
<sequence length="399" mass="43458">MGCGASAGSARVKTGRVSGGPATSATLVSGQCVIALFAEVQKEHEPTATALSADGEEVCWQAGSISLDQWRDFSSESCIILEQALAAWTADPSEEDKKTVEIREGSGTAIPQLPSLLEGLFGSTSLGSSPTELSVDVEEMVQTVVSGEEPLESNCPEAMAAASGETQAKVMLPVRRLAKHLDGGWAVTRPDPSAGHPLRMRRIELRDQDETLNNDFFWRAFLTAMSNSGSPVEETSADQIFDFAHNHDYRNWGGSRTVSRGGWEYRIPVGWKRFAVRVAGRYDNGDNTWLCIDGRKGEWAVVYHGTHQQYISSIVMGGLKAGGRQAYRSEVGEGIYCTPDIEGIAKDYAGTFKLDGKSIKMVVQCRARPGAIKKCSRRDYWVVNDPNDVRPYGVLIQEV</sequence>
<dbReference type="AlphaFoldDB" id="A0A7S4UWK4"/>
<reference evidence="2" key="1">
    <citation type="submission" date="2021-01" db="EMBL/GenBank/DDBJ databases">
        <authorList>
            <person name="Corre E."/>
            <person name="Pelletier E."/>
            <person name="Niang G."/>
            <person name="Scheremetjew M."/>
            <person name="Finn R."/>
            <person name="Kale V."/>
            <person name="Holt S."/>
            <person name="Cochrane G."/>
            <person name="Meng A."/>
            <person name="Brown T."/>
            <person name="Cohen L."/>
        </authorList>
    </citation>
    <scope>NUCLEOTIDE SEQUENCE</scope>
    <source>
        <strain evidence="2">CCMP3105</strain>
    </source>
</reference>
<proteinExistence type="predicted"/>
<dbReference type="PANTHER" id="PTHR36649:SF28">
    <property type="entry name" value="UBIQUITIN-LIKE DOMAIN-CONTAINING PROTEIN"/>
    <property type="match status" value="1"/>
</dbReference>
<accession>A0A7S4UWK4</accession>
<evidence type="ECO:0000256" key="1">
    <source>
        <dbReference type="SAM" id="MobiDB-lite"/>
    </source>
</evidence>
<evidence type="ECO:0008006" key="3">
    <source>
        <dbReference type="Google" id="ProtNLM"/>
    </source>
</evidence>
<dbReference type="EMBL" id="HBNR01003397">
    <property type="protein sequence ID" value="CAE4562788.1"/>
    <property type="molecule type" value="Transcribed_RNA"/>
</dbReference>